<evidence type="ECO:0000313" key="2">
    <source>
        <dbReference type="EMBL" id="RLP74653.1"/>
    </source>
</evidence>
<dbReference type="OrthoDB" id="5936191at2"/>
<dbReference type="EMBL" id="RCTF01000018">
    <property type="protein sequence ID" value="RLP74653.1"/>
    <property type="molecule type" value="Genomic_DNA"/>
</dbReference>
<dbReference type="Gene3D" id="3.90.226.10">
    <property type="entry name" value="2-enoyl-CoA Hydratase, Chain A, domain 1"/>
    <property type="match status" value="1"/>
</dbReference>
<reference evidence="2 3" key="1">
    <citation type="submission" date="2018-10" db="EMBL/GenBank/DDBJ databases">
        <title>Xanthobacter tagetidis genome sequencing and assembly.</title>
        <authorList>
            <person name="Maclea K.S."/>
            <person name="Goen A.E."/>
            <person name="Fatima S.A."/>
        </authorList>
    </citation>
    <scope>NUCLEOTIDE SEQUENCE [LARGE SCALE GENOMIC DNA]</scope>
    <source>
        <strain evidence="2 3">ATCC 700314</strain>
    </source>
</reference>
<dbReference type="InterPro" id="IPR029045">
    <property type="entry name" value="ClpP/crotonase-like_dom_sf"/>
</dbReference>
<evidence type="ECO:0008006" key="4">
    <source>
        <dbReference type="Google" id="ProtNLM"/>
    </source>
</evidence>
<evidence type="ECO:0000313" key="3">
    <source>
        <dbReference type="Proteomes" id="UP000269692"/>
    </source>
</evidence>
<accession>A0A3L7A2V2</accession>
<dbReference type="SUPFAM" id="SSF52096">
    <property type="entry name" value="ClpP/crotonase"/>
    <property type="match status" value="1"/>
</dbReference>
<feature type="region of interest" description="Disordered" evidence="1">
    <location>
        <begin position="59"/>
        <end position="94"/>
    </location>
</feature>
<comment type="caution">
    <text evidence="2">The sequence shown here is derived from an EMBL/GenBank/DDBJ whole genome shotgun (WGS) entry which is preliminary data.</text>
</comment>
<organism evidence="2 3">
    <name type="scientific">Xanthobacter tagetidis</name>
    <dbReference type="NCBI Taxonomy" id="60216"/>
    <lineage>
        <taxon>Bacteria</taxon>
        <taxon>Pseudomonadati</taxon>
        <taxon>Pseudomonadota</taxon>
        <taxon>Alphaproteobacteria</taxon>
        <taxon>Hyphomicrobiales</taxon>
        <taxon>Xanthobacteraceae</taxon>
        <taxon>Xanthobacter</taxon>
    </lineage>
</organism>
<sequence>MSAGPASAPSSGDAEATSTWARFLGVRPDETVLRTVFRALMALTIAVLGWDLAERMTAPPERPAVPGEEHTVQPYLPSARPGMPGPEERRPGRVPAADLRKPMVIELVAGGRLEARGAITPGTAERFAAEIARLGDYVKTVVLNSPGGSVSDALAMGRLIRERRLDTKVEASGLCVSSCPLVFVGGVNRIAEGGSAIGVHQVFTGRRSAGAPPADAAEGMAGGQRVSAECQRHLVAMGVDPRVWMSAMETPPQEMFYFSAGELLELKLATAARS</sequence>
<dbReference type="Proteomes" id="UP000269692">
    <property type="component" value="Unassembled WGS sequence"/>
</dbReference>
<evidence type="ECO:0000256" key="1">
    <source>
        <dbReference type="SAM" id="MobiDB-lite"/>
    </source>
</evidence>
<protein>
    <recommendedName>
        <fullName evidence="4">ATP-dependent Clp protease proteolytic subunit</fullName>
    </recommendedName>
</protein>
<gene>
    <name evidence="2" type="ORF">D9R14_18435</name>
</gene>
<keyword evidence="3" id="KW-1185">Reference proteome</keyword>
<name>A0A3L7A2V2_9HYPH</name>
<proteinExistence type="predicted"/>
<dbReference type="AlphaFoldDB" id="A0A3L7A2V2"/>